<evidence type="ECO:0000256" key="1">
    <source>
        <dbReference type="SAM" id="Phobius"/>
    </source>
</evidence>
<dbReference type="EMBL" id="CP002691">
    <property type="protein sequence ID" value="AEE48554.1"/>
    <property type="molecule type" value="Genomic_DNA"/>
</dbReference>
<accession>F4L1L0</accession>
<keyword evidence="1" id="KW-0472">Membrane</keyword>
<keyword evidence="4" id="KW-1185">Reference proteome</keyword>
<dbReference type="STRING" id="760192.Halhy_0646"/>
<dbReference type="KEGG" id="hhy:Halhy_0646"/>
<name>F4L1L0_HALH1</name>
<dbReference type="InterPro" id="IPR014729">
    <property type="entry name" value="Rossmann-like_a/b/a_fold"/>
</dbReference>
<dbReference type="GO" id="GO:0043164">
    <property type="term" value="P:Gram-negative-bacterium-type cell wall biogenesis"/>
    <property type="evidence" value="ECO:0007669"/>
    <property type="project" value="TreeGrafter"/>
</dbReference>
<dbReference type="PANTHER" id="PTHR30336">
    <property type="entry name" value="INNER MEMBRANE PROTEIN, PROBABLE PERMEASE"/>
    <property type="match status" value="1"/>
</dbReference>
<reference evidence="3 4" key="1">
    <citation type="journal article" date="2011" name="Stand. Genomic Sci.">
        <title>Complete genome sequence of Haliscomenobacter hydrossis type strain (O).</title>
        <authorList>
            <consortium name="US DOE Joint Genome Institute (JGI-PGF)"/>
            <person name="Daligault H."/>
            <person name="Lapidus A."/>
            <person name="Zeytun A."/>
            <person name="Nolan M."/>
            <person name="Lucas S."/>
            <person name="Del Rio T.G."/>
            <person name="Tice H."/>
            <person name="Cheng J.F."/>
            <person name="Tapia R."/>
            <person name="Han C."/>
            <person name="Goodwin L."/>
            <person name="Pitluck S."/>
            <person name="Liolios K."/>
            <person name="Pagani I."/>
            <person name="Ivanova N."/>
            <person name="Huntemann M."/>
            <person name="Mavromatis K."/>
            <person name="Mikhailova N."/>
            <person name="Pati A."/>
            <person name="Chen A."/>
            <person name="Palaniappan K."/>
            <person name="Land M."/>
            <person name="Hauser L."/>
            <person name="Brambilla E.M."/>
            <person name="Rohde M."/>
            <person name="Verbarg S."/>
            <person name="Goker M."/>
            <person name="Bristow J."/>
            <person name="Eisen J.A."/>
            <person name="Markowitz V."/>
            <person name="Hugenholtz P."/>
            <person name="Kyrpides N.C."/>
            <person name="Klenk H.P."/>
            <person name="Woyke T."/>
        </authorList>
    </citation>
    <scope>NUCLEOTIDE SEQUENCE [LARGE SCALE GENOMIC DNA]</scope>
    <source>
        <strain evidence="4">ATCC 27775 / DSM 1100 / LMG 10767 / O</strain>
    </source>
</reference>
<dbReference type="RefSeq" id="WP_013763118.1">
    <property type="nucleotide sequence ID" value="NC_015510.1"/>
</dbReference>
<gene>
    <name evidence="3" type="ordered locus">Halhy_0646</name>
</gene>
<feature type="domain" description="DUF218" evidence="2">
    <location>
        <begin position="77"/>
        <end position="241"/>
    </location>
</feature>
<dbReference type="GO" id="GO:0005886">
    <property type="term" value="C:plasma membrane"/>
    <property type="evidence" value="ECO:0007669"/>
    <property type="project" value="TreeGrafter"/>
</dbReference>
<feature type="transmembrane region" description="Helical" evidence="1">
    <location>
        <begin position="6"/>
        <end position="28"/>
    </location>
</feature>
<evidence type="ECO:0000313" key="3">
    <source>
        <dbReference type="EMBL" id="AEE48554.1"/>
    </source>
</evidence>
<sequence length="251" mass="28660">MFFFLSKALLFLIRPMFWVMLLAIAAFISKRAARRRRYALILVLFLIFFSNKGLFEAVCSLWELPPNKITQSYDIGILLGGYSKTDGYPQDGRHHFNASVNRLTQTLELYQQGKIRNILLTGGSSNIITKGQLEAQVVVDFIEDMGIPRTAVIVESQARNTWENALNSTQIIQAKYPKASCVLITSATHMRRARACFRKAGLDIEYYCTDYRRTKLGGWAWLKFEPGVIGDWEGLFKEWAGMLVYAMKGYV</sequence>
<proteinExistence type="predicted"/>
<keyword evidence="1" id="KW-0812">Transmembrane</keyword>
<dbReference type="OrthoDB" id="9782395at2"/>
<reference key="2">
    <citation type="submission" date="2011-04" db="EMBL/GenBank/DDBJ databases">
        <title>Complete sequence of chromosome of Haliscomenobacter hydrossis DSM 1100.</title>
        <authorList>
            <consortium name="US DOE Joint Genome Institute (JGI-PGF)"/>
            <person name="Lucas S."/>
            <person name="Han J."/>
            <person name="Lapidus A."/>
            <person name="Bruce D."/>
            <person name="Goodwin L."/>
            <person name="Pitluck S."/>
            <person name="Peters L."/>
            <person name="Kyrpides N."/>
            <person name="Mavromatis K."/>
            <person name="Ivanova N."/>
            <person name="Ovchinnikova G."/>
            <person name="Pagani I."/>
            <person name="Daligault H."/>
            <person name="Detter J.C."/>
            <person name="Han C."/>
            <person name="Land M."/>
            <person name="Hauser L."/>
            <person name="Markowitz V."/>
            <person name="Cheng J.-F."/>
            <person name="Hugenholtz P."/>
            <person name="Woyke T."/>
            <person name="Wu D."/>
            <person name="Verbarg S."/>
            <person name="Frueling A."/>
            <person name="Brambilla E."/>
            <person name="Klenk H.-P."/>
            <person name="Eisen J.A."/>
        </authorList>
    </citation>
    <scope>NUCLEOTIDE SEQUENCE</scope>
    <source>
        <strain>DSM 1100</strain>
    </source>
</reference>
<dbReference type="Pfam" id="PF02698">
    <property type="entry name" value="DUF218"/>
    <property type="match status" value="1"/>
</dbReference>
<dbReference type="PANTHER" id="PTHR30336:SF4">
    <property type="entry name" value="ENVELOPE BIOGENESIS FACTOR ELYC"/>
    <property type="match status" value="1"/>
</dbReference>
<evidence type="ECO:0000313" key="4">
    <source>
        <dbReference type="Proteomes" id="UP000008461"/>
    </source>
</evidence>
<dbReference type="GO" id="GO:0000270">
    <property type="term" value="P:peptidoglycan metabolic process"/>
    <property type="evidence" value="ECO:0007669"/>
    <property type="project" value="TreeGrafter"/>
</dbReference>
<evidence type="ECO:0000259" key="2">
    <source>
        <dbReference type="Pfam" id="PF02698"/>
    </source>
</evidence>
<dbReference type="AlphaFoldDB" id="F4L1L0"/>
<dbReference type="CDD" id="cd06259">
    <property type="entry name" value="YdcF-like"/>
    <property type="match status" value="1"/>
</dbReference>
<protein>
    <recommendedName>
        <fullName evidence="2">DUF218 domain-containing protein</fullName>
    </recommendedName>
</protein>
<dbReference type="eggNOG" id="COG1434">
    <property type="taxonomic scope" value="Bacteria"/>
</dbReference>
<keyword evidence="1" id="KW-1133">Transmembrane helix</keyword>
<dbReference type="Gene3D" id="3.40.50.620">
    <property type="entry name" value="HUPs"/>
    <property type="match status" value="1"/>
</dbReference>
<dbReference type="Proteomes" id="UP000008461">
    <property type="component" value="Chromosome"/>
</dbReference>
<dbReference type="InterPro" id="IPR003848">
    <property type="entry name" value="DUF218"/>
</dbReference>
<organism evidence="3 4">
    <name type="scientific">Haliscomenobacter hydrossis (strain ATCC 27775 / DSM 1100 / LMG 10767 / O)</name>
    <dbReference type="NCBI Taxonomy" id="760192"/>
    <lineage>
        <taxon>Bacteria</taxon>
        <taxon>Pseudomonadati</taxon>
        <taxon>Bacteroidota</taxon>
        <taxon>Saprospiria</taxon>
        <taxon>Saprospirales</taxon>
        <taxon>Haliscomenobacteraceae</taxon>
        <taxon>Haliscomenobacter</taxon>
    </lineage>
</organism>
<feature type="transmembrane region" description="Helical" evidence="1">
    <location>
        <begin position="40"/>
        <end position="64"/>
    </location>
</feature>
<dbReference type="HOGENOM" id="CLU_053514_1_2_10"/>
<dbReference type="InterPro" id="IPR051599">
    <property type="entry name" value="Cell_Envelope_Assoc"/>
</dbReference>